<dbReference type="PANTHER" id="PTHR11472:SF41">
    <property type="entry name" value="ATP-DEPENDENT DNA HELICASE DDX11-RELATED"/>
    <property type="match status" value="1"/>
</dbReference>
<keyword evidence="7" id="KW-0347">Helicase</keyword>
<dbReference type="CDD" id="cd18788">
    <property type="entry name" value="SF2_C_XPD"/>
    <property type="match status" value="1"/>
</dbReference>
<evidence type="ECO:0000256" key="13">
    <source>
        <dbReference type="SAM" id="Coils"/>
    </source>
</evidence>
<evidence type="ECO:0000256" key="10">
    <source>
        <dbReference type="ARBA" id="ARBA00023014"/>
    </source>
</evidence>
<keyword evidence="11" id="KW-0413">Isomerase</keyword>
<feature type="region of interest" description="Disordered" evidence="14">
    <location>
        <begin position="195"/>
        <end position="215"/>
    </location>
</feature>
<dbReference type="SMART" id="SM00488">
    <property type="entry name" value="DEXDc2"/>
    <property type="match status" value="1"/>
</dbReference>
<keyword evidence="9" id="KW-0408">Iron</keyword>
<keyword evidence="5" id="KW-0547">Nucleotide-binding</keyword>
<gene>
    <name evidence="16" type="ORF">C0Q70_06354</name>
</gene>
<dbReference type="OrthoDB" id="267079at2759"/>
<comment type="similarity">
    <text evidence="3">Belongs to the DEAD box helicase family. DEAH subfamily. DDX11/CHL1 sub-subfamily.</text>
</comment>
<evidence type="ECO:0000313" key="16">
    <source>
        <dbReference type="EMBL" id="PVD35073.1"/>
    </source>
</evidence>
<dbReference type="InterPro" id="IPR006554">
    <property type="entry name" value="Helicase-like_DEXD_c2"/>
</dbReference>
<keyword evidence="13" id="KW-0175">Coiled coil</keyword>
<dbReference type="AlphaFoldDB" id="A0A2T7PNS4"/>
<dbReference type="GO" id="GO:0046872">
    <property type="term" value="F:metal ion binding"/>
    <property type="evidence" value="ECO:0007669"/>
    <property type="project" value="UniProtKB-KW"/>
</dbReference>
<dbReference type="InterPro" id="IPR013020">
    <property type="entry name" value="Rad3/Chl1-like"/>
</dbReference>
<dbReference type="GO" id="GO:0005524">
    <property type="term" value="F:ATP binding"/>
    <property type="evidence" value="ECO:0007669"/>
    <property type="project" value="UniProtKB-KW"/>
</dbReference>
<dbReference type="PANTHER" id="PTHR11472">
    <property type="entry name" value="DNA REPAIR DEAD HELICASE RAD3/XP-D SUBFAMILY MEMBER"/>
    <property type="match status" value="1"/>
</dbReference>
<reference evidence="16 17" key="1">
    <citation type="submission" date="2018-04" db="EMBL/GenBank/DDBJ databases">
        <title>The genome of golden apple snail Pomacea canaliculata provides insight into stress tolerance and invasive adaptation.</title>
        <authorList>
            <person name="Liu C."/>
            <person name="Liu B."/>
            <person name="Ren Y."/>
            <person name="Zhang Y."/>
            <person name="Wang H."/>
            <person name="Li S."/>
            <person name="Jiang F."/>
            <person name="Yin L."/>
            <person name="Zhang G."/>
            <person name="Qian W."/>
            <person name="Fan W."/>
        </authorList>
    </citation>
    <scope>NUCLEOTIDE SEQUENCE [LARGE SCALE GENOMIC DNA]</scope>
    <source>
        <strain evidence="16">SZHN2017</strain>
        <tissue evidence="16">Muscle</tissue>
    </source>
</reference>
<evidence type="ECO:0000256" key="12">
    <source>
        <dbReference type="ARBA" id="ARBA00023242"/>
    </source>
</evidence>
<sequence>MADNFEDDDDELFSVIVDEECGKETTTQKVAEKENFGDCSVPTTFPFPFEPYQIQTDFMRQLYICLQEGKVGIFESPTGTGKSLSLICGALTWLKDFQDNQRKELDAFLSESTKTNGYSQGGGGFDWVTEFSKRKEQEDRLSRAKQEQELIEQREKRLKNVQSSSKVTRGKRKFAQLEDDFSDLLKGSSIETQKAFNEDYESDEEKSAEWKENENDEDAHVTKNLCINEAVRKLKSVSFINDRCLELQQKKSKKNPGCPYRKQEILEDFRDRALLGLCDIEQLTTLGRETKTCPYYGSRLAIPSAEVVVLPYNTLLHKSTREASGVKLAGNVVIVDEAHNLLETVNSVHSVEVTGAQILRAHSQLSQYEVKYRSRLKAKNLMYVKQILFVLSNLVKCMGGKTGVPADKQNTGKSDVNLMTINNFLFEAKIDNLNLFKIRGILSPQSDQQEEKYQVAEVIPAMPVAVKETATFGVSMFLKNIGKAKTSDPIKEDITVDVVNRNKSTPVLNSPLMHIESFLQALTTANDDGRVVLSKQMLLSQSGIKFLLLNPAVHFADVLQEARAVVVAGGTMQPISEFKDQLFFAAGLQPDKLLEFSCGHVIPPDHLLSLTLATGPTGRQLDFTFQTRDDPHLLEELGRLVVNLCSVVPGGIVLFFPSYDYEQLVSVSWEKSGILGRIEAKKKIFREPKSAIQVEHVLTQYGDCIKKCQCRTTGGPTGAILMCVVGGKMSEGINFSDDLGRCVLMVGMPYPNLRSPELKEKIDYLNSNFPKDEAGRPAGQVHYENLCMKAINQSIGRAIRHREDYAVIILADQRYSRTSVSSKLPGWIAKHLYKMDAFPPALARVSKKEENDFQWWMLLLMFATDDFRDHL</sequence>
<dbReference type="Pfam" id="PF13307">
    <property type="entry name" value="Helicase_C_2"/>
    <property type="match status" value="1"/>
</dbReference>
<dbReference type="Gene3D" id="3.40.50.300">
    <property type="entry name" value="P-loop containing nucleotide triphosphate hydrolases"/>
    <property type="match status" value="2"/>
</dbReference>
<dbReference type="GO" id="GO:0006139">
    <property type="term" value="P:nucleobase-containing compound metabolic process"/>
    <property type="evidence" value="ECO:0007669"/>
    <property type="project" value="InterPro"/>
</dbReference>
<dbReference type="SUPFAM" id="SSF52540">
    <property type="entry name" value="P-loop containing nucleoside triphosphate hydrolases"/>
    <property type="match status" value="1"/>
</dbReference>
<dbReference type="InterPro" id="IPR014013">
    <property type="entry name" value="Helic_SF1/SF2_ATP-bd_DinG/Rad3"/>
</dbReference>
<dbReference type="InterPro" id="IPR027417">
    <property type="entry name" value="P-loop_NTPase"/>
</dbReference>
<keyword evidence="17" id="KW-1185">Reference proteome</keyword>
<keyword evidence="10" id="KW-0411">Iron-sulfur</keyword>
<keyword evidence="4" id="KW-0479">Metal-binding</keyword>
<protein>
    <recommendedName>
        <fullName evidence="15">Helicase ATP-binding domain-containing protein</fullName>
    </recommendedName>
</protein>
<evidence type="ECO:0000256" key="4">
    <source>
        <dbReference type="ARBA" id="ARBA00022723"/>
    </source>
</evidence>
<dbReference type="GO" id="GO:0005634">
    <property type="term" value="C:nucleus"/>
    <property type="evidence" value="ECO:0007669"/>
    <property type="project" value="UniProtKB-SubCell"/>
</dbReference>
<dbReference type="InterPro" id="IPR006555">
    <property type="entry name" value="ATP-dep_Helicase_C"/>
</dbReference>
<dbReference type="InterPro" id="IPR010614">
    <property type="entry name" value="RAD3-like_helicase_DEAD"/>
</dbReference>
<evidence type="ECO:0000256" key="5">
    <source>
        <dbReference type="ARBA" id="ARBA00022741"/>
    </source>
</evidence>
<name>A0A2T7PNS4_POMCA</name>
<accession>A0A2T7PNS4</accession>
<dbReference type="GO" id="GO:0051536">
    <property type="term" value="F:iron-sulfur cluster binding"/>
    <property type="evidence" value="ECO:0007669"/>
    <property type="project" value="UniProtKB-KW"/>
</dbReference>
<dbReference type="GO" id="GO:0003678">
    <property type="term" value="F:DNA helicase activity"/>
    <property type="evidence" value="ECO:0007669"/>
    <property type="project" value="InterPro"/>
</dbReference>
<keyword evidence="6" id="KW-0378">Hydrolase</keyword>
<dbReference type="FunFam" id="3.40.50.300:FF:002532">
    <property type="entry name" value="DEAD/H-box helicase 11"/>
    <property type="match status" value="1"/>
</dbReference>
<comment type="caution">
    <text evidence="16">The sequence shown here is derived from an EMBL/GenBank/DDBJ whole genome shotgun (WGS) entry which is preliminary data.</text>
</comment>
<dbReference type="InterPro" id="IPR045028">
    <property type="entry name" value="DinG/Rad3-like"/>
</dbReference>
<comment type="subcellular location">
    <subcellularLocation>
        <location evidence="2">Nucleus</location>
    </subcellularLocation>
</comment>
<evidence type="ECO:0000256" key="8">
    <source>
        <dbReference type="ARBA" id="ARBA00022840"/>
    </source>
</evidence>
<comment type="cofactor">
    <cofactor evidence="1">
        <name>[4Fe-4S] cluster</name>
        <dbReference type="ChEBI" id="CHEBI:49883"/>
    </cofactor>
</comment>
<evidence type="ECO:0000256" key="9">
    <source>
        <dbReference type="ARBA" id="ARBA00023004"/>
    </source>
</evidence>
<dbReference type="GO" id="GO:0034085">
    <property type="term" value="P:establishment of sister chromatid cohesion"/>
    <property type="evidence" value="ECO:0007669"/>
    <property type="project" value="TreeGrafter"/>
</dbReference>
<organism evidence="16 17">
    <name type="scientific">Pomacea canaliculata</name>
    <name type="common">Golden apple snail</name>
    <dbReference type="NCBI Taxonomy" id="400727"/>
    <lineage>
        <taxon>Eukaryota</taxon>
        <taxon>Metazoa</taxon>
        <taxon>Spiralia</taxon>
        <taxon>Lophotrochozoa</taxon>
        <taxon>Mollusca</taxon>
        <taxon>Gastropoda</taxon>
        <taxon>Caenogastropoda</taxon>
        <taxon>Architaenioglossa</taxon>
        <taxon>Ampullarioidea</taxon>
        <taxon>Ampullariidae</taxon>
        <taxon>Pomacea</taxon>
    </lineage>
</organism>
<feature type="compositionally biased region" description="Basic and acidic residues" evidence="14">
    <location>
        <begin position="205"/>
        <end position="215"/>
    </location>
</feature>
<evidence type="ECO:0000259" key="15">
    <source>
        <dbReference type="PROSITE" id="PS51193"/>
    </source>
</evidence>
<evidence type="ECO:0000256" key="7">
    <source>
        <dbReference type="ARBA" id="ARBA00022806"/>
    </source>
</evidence>
<keyword evidence="12" id="KW-0539">Nucleus</keyword>
<dbReference type="Proteomes" id="UP000245119">
    <property type="component" value="Linkage Group LG3"/>
</dbReference>
<evidence type="ECO:0000256" key="6">
    <source>
        <dbReference type="ARBA" id="ARBA00022801"/>
    </source>
</evidence>
<feature type="coiled-coil region" evidence="13">
    <location>
        <begin position="134"/>
        <end position="164"/>
    </location>
</feature>
<dbReference type="GO" id="GO:0016818">
    <property type="term" value="F:hydrolase activity, acting on acid anhydrides, in phosphorus-containing anhydrides"/>
    <property type="evidence" value="ECO:0007669"/>
    <property type="project" value="InterPro"/>
</dbReference>
<evidence type="ECO:0000256" key="11">
    <source>
        <dbReference type="ARBA" id="ARBA00023235"/>
    </source>
</evidence>
<evidence type="ECO:0000256" key="3">
    <source>
        <dbReference type="ARBA" id="ARBA00008435"/>
    </source>
</evidence>
<keyword evidence="8" id="KW-0067">ATP-binding</keyword>
<evidence type="ECO:0000313" key="17">
    <source>
        <dbReference type="Proteomes" id="UP000245119"/>
    </source>
</evidence>
<evidence type="ECO:0000256" key="2">
    <source>
        <dbReference type="ARBA" id="ARBA00004123"/>
    </source>
</evidence>
<feature type="domain" description="Helicase ATP-binding" evidence="15">
    <location>
        <begin position="41"/>
        <end position="388"/>
    </location>
</feature>
<proteinExistence type="inferred from homology"/>
<dbReference type="STRING" id="400727.A0A2T7PNS4"/>
<dbReference type="NCBIfam" id="TIGR00604">
    <property type="entry name" value="rad3"/>
    <property type="match status" value="1"/>
</dbReference>
<dbReference type="EMBL" id="PZQS01000003">
    <property type="protein sequence ID" value="PVD35073.1"/>
    <property type="molecule type" value="Genomic_DNA"/>
</dbReference>
<dbReference type="PROSITE" id="PS51193">
    <property type="entry name" value="HELICASE_ATP_BIND_2"/>
    <property type="match status" value="1"/>
</dbReference>
<dbReference type="SMART" id="SM00491">
    <property type="entry name" value="HELICc2"/>
    <property type="match status" value="1"/>
</dbReference>
<evidence type="ECO:0000256" key="14">
    <source>
        <dbReference type="SAM" id="MobiDB-lite"/>
    </source>
</evidence>
<dbReference type="Pfam" id="PF06733">
    <property type="entry name" value="DEAD_2"/>
    <property type="match status" value="1"/>
</dbReference>
<dbReference type="GO" id="GO:0003677">
    <property type="term" value="F:DNA binding"/>
    <property type="evidence" value="ECO:0007669"/>
    <property type="project" value="InterPro"/>
</dbReference>
<evidence type="ECO:0000256" key="1">
    <source>
        <dbReference type="ARBA" id="ARBA00001966"/>
    </source>
</evidence>